<accession>A0A523W4Y3</accession>
<dbReference type="InterPro" id="IPR022346">
    <property type="entry name" value="T2SS_GspH"/>
</dbReference>
<evidence type="ECO:0000256" key="3">
    <source>
        <dbReference type="ARBA" id="ARBA00022481"/>
    </source>
</evidence>
<organism evidence="10 11">
    <name type="scientific">Aerophobetes bacterium</name>
    <dbReference type="NCBI Taxonomy" id="2030807"/>
    <lineage>
        <taxon>Bacteria</taxon>
        <taxon>Candidatus Aerophobota</taxon>
    </lineage>
</organism>
<evidence type="ECO:0000256" key="1">
    <source>
        <dbReference type="ARBA" id="ARBA00004377"/>
    </source>
</evidence>
<evidence type="ECO:0000256" key="5">
    <source>
        <dbReference type="ARBA" id="ARBA00022692"/>
    </source>
</evidence>
<evidence type="ECO:0000256" key="2">
    <source>
        <dbReference type="ARBA" id="ARBA00022475"/>
    </source>
</evidence>
<proteinExistence type="predicted"/>
<evidence type="ECO:0000256" key="7">
    <source>
        <dbReference type="ARBA" id="ARBA00023136"/>
    </source>
</evidence>
<dbReference type="InterPro" id="IPR012902">
    <property type="entry name" value="N_methyl_site"/>
</dbReference>
<evidence type="ECO:0000313" key="11">
    <source>
        <dbReference type="Proteomes" id="UP000319130"/>
    </source>
</evidence>
<keyword evidence="2" id="KW-1003">Cell membrane</keyword>
<dbReference type="AlphaFoldDB" id="A0A523W4Y3"/>
<keyword evidence="6 8" id="KW-1133">Transmembrane helix</keyword>
<keyword evidence="7 8" id="KW-0472">Membrane</keyword>
<keyword evidence="5 8" id="KW-0812">Transmembrane</keyword>
<evidence type="ECO:0000256" key="8">
    <source>
        <dbReference type="SAM" id="Phobius"/>
    </source>
</evidence>
<dbReference type="GO" id="GO:0015628">
    <property type="term" value="P:protein secretion by the type II secretion system"/>
    <property type="evidence" value="ECO:0007669"/>
    <property type="project" value="InterPro"/>
</dbReference>
<dbReference type="Pfam" id="PF12019">
    <property type="entry name" value="GspH"/>
    <property type="match status" value="1"/>
</dbReference>
<dbReference type="GO" id="GO:0005886">
    <property type="term" value="C:plasma membrane"/>
    <property type="evidence" value="ECO:0007669"/>
    <property type="project" value="UniProtKB-SubCell"/>
</dbReference>
<feature type="transmembrane region" description="Helical" evidence="8">
    <location>
        <begin position="65"/>
        <end position="90"/>
    </location>
</feature>
<keyword evidence="3" id="KW-0488">Methylation</keyword>
<reference evidence="10 11" key="1">
    <citation type="submission" date="2019-03" db="EMBL/GenBank/DDBJ databases">
        <title>Metabolic potential of uncultured bacteria and archaea associated with petroleum seepage in deep-sea sediments.</title>
        <authorList>
            <person name="Dong X."/>
            <person name="Hubert C."/>
        </authorList>
    </citation>
    <scope>NUCLEOTIDE SEQUENCE [LARGE SCALE GENOMIC DNA]</scope>
    <source>
        <strain evidence="10">E29_bin52</strain>
    </source>
</reference>
<dbReference type="InterPro" id="IPR045584">
    <property type="entry name" value="Pilin-like"/>
</dbReference>
<dbReference type="Proteomes" id="UP000319130">
    <property type="component" value="Unassembled WGS sequence"/>
</dbReference>
<dbReference type="Pfam" id="PF07963">
    <property type="entry name" value="N_methyl"/>
    <property type="match status" value="1"/>
</dbReference>
<comment type="subcellular location">
    <subcellularLocation>
        <location evidence="1">Cell inner membrane</location>
        <topology evidence="1">Single-pass membrane protein</topology>
    </subcellularLocation>
</comment>
<dbReference type="SUPFAM" id="SSF54523">
    <property type="entry name" value="Pili subunits"/>
    <property type="match status" value="1"/>
</dbReference>
<keyword evidence="4" id="KW-0997">Cell inner membrane</keyword>
<evidence type="ECO:0000259" key="9">
    <source>
        <dbReference type="Pfam" id="PF12019"/>
    </source>
</evidence>
<evidence type="ECO:0000313" key="10">
    <source>
        <dbReference type="EMBL" id="TET62084.1"/>
    </source>
</evidence>
<name>A0A523W4Y3_UNCAE</name>
<gene>
    <name evidence="10" type="ORF">E3J48_04830</name>
</gene>
<sequence length="220" mass="24717">MQGQEPVAIMAMSLPMETSVKMGRMMIKMALLMSLTLVVKAQPMDTWKMTSITGRGDPRPCGFTLIELIVVLGIMTLSIALFAHLTTNFLGATRLKESAKDIAAVLRLARRLAITERQRCRVVFDSKAGHYWIEDEKGDILEKKHSLHRNVIFANPHFGKDEEKDGIVEFDSPDDGALSFYPRGTAETGSLYLYDEDMGRWYTLTLTSSTGNVKLYPEKH</sequence>
<dbReference type="NCBIfam" id="TIGR02532">
    <property type="entry name" value="IV_pilin_GFxxxE"/>
    <property type="match status" value="1"/>
</dbReference>
<evidence type="ECO:0000256" key="6">
    <source>
        <dbReference type="ARBA" id="ARBA00022989"/>
    </source>
</evidence>
<evidence type="ECO:0000256" key="4">
    <source>
        <dbReference type="ARBA" id="ARBA00022519"/>
    </source>
</evidence>
<feature type="domain" description="General secretion pathway GspH" evidence="9">
    <location>
        <begin position="99"/>
        <end position="209"/>
    </location>
</feature>
<comment type="caution">
    <text evidence="10">The sequence shown here is derived from an EMBL/GenBank/DDBJ whole genome shotgun (WGS) entry which is preliminary data.</text>
</comment>
<dbReference type="GO" id="GO:0015627">
    <property type="term" value="C:type II protein secretion system complex"/>
    <property type="evidence" value="ECO:0007669"/>
    <property type="project" value="InterPro"/>
</dbReference>
<protein>
    <submittedName>
        <fullName evidence="10">Prepilin-type N-terminal cleavage/methylation domain-containing protein</fullName>
    </submittedName>
</protein>
<dbReference type="EMBL" id="SOIZ01000207">
    <property type="protein sequence ID" value="TET62084.1"/>
    <property type="molecule type" value="Genomic_DNA"/>
</dbReference>